<comment type="caution">
    <text evidence="1">The sequence shown here is derived from an EMBL/GenBank/DDBJ whole genome shotgun (WGS) entry which is preliminary data.</text>
</comment>
<evidence type="ECO:0000313" key="1">
    <source>
        <dbReference type="EMBL" id="GMH55081.1"/>
    </source>
</evidence>
<gene>
    <name evidence="1" type="ORF">TrLO_g5798</name>
</gene>
<sequence length="202" mass="22221">MDGSPLITYEEGTLSEFSEYVSMLPSSLDYRGGRVDVIVDGRARVDAALSVLPLLLKHGGYIYVHHWPVGEGGNHIRQCYPTLLQWFTIVDEVDTLRVLKPRQDIVSVLKKGVYDSCFAWHSGTKLIEIVDRPTGGGAVEELLGGEELNCVEEGDRVCREPLLDKTFFMEGGCIPCKVILESAAGRGDLLIKAREAVEAGEL</sequence>
<protein>
    <submittedName>
        <fullName evidence="1">Uncharacterized protein</fullName>
    </submittedName>
</protein>
<dbReference type="EMBL" id="BRXW01000441">
    <property type="protein sequence ID" value="GMH55081.1"/>
    <property type="molecule type" value="Genomic_DNA"/>
</dbReference>
<dbReference type="OrthoDB" id="197059at2759"/>
<dbReference type="Gene3D" id="3.40.50.150">
    <property type="entry name" value="Vaccinia Virus protein VP39"/>
    <property type="match status" value="1"/>
</dbReference>
<name>A0A9W6ZMQ5_9STRA</name>
<accession>A0A9W6ZMQ5</accession>
<organism evidence="1 2">
    <name type="scientific">Triparma laevis f. longispina</name>
    <dbReference type="NCBI Taxonomy" id="1714387"/>
    <lineage>
        <taxon>Eukaryota</taxon>
        <taxon>Sar</taxon>
        <taxon>Stramenopiles</taxon>
        <taxon>Ochrophyta</taxon>
        <taxon>Bolidophyceae</taxon>
        <taxon>Parmales</taxon>
        <taxon>Triparmaceae</taxon>
        <taxon>Triparma</taxon>
    </lineage>
</organism>
<proteinExistence type="predicted"/>
<dbReference type="InterPro" id="IPR029063">
    <property type="entry name" value="SAM-dependent_MTases_sf"/>
</dbReference>
<dbReference type="Proteomes" id="UP001165122">
    <property type="component" value="Unassembled WGS sequence"/>
</dbReference>
<keyword evidence="2" id="KW-1185">Reference proteome</keyword>
<reference evidence="2" key="1">
    <citation type="journal article" date="2023" name="Commun. Biol.">
        <title>Genome analysis of Parmales, the sister group of diatoms, reveals the evolutionary specialization of diatoms from phago-mixotrophs to photoautotrophs.</title>
        <authorList>
            <person name="Ban H."/>
            <person name="Sato S."/>
            <person name="Yoshikawa S."/>
            <person name="Yamada K."/>
            <person name="Nakamura Y."/>
            <person name="Ichinomiya M."/>
            <person name="Sato N."/>
            <person name="Blanc-Mathieu R."/>
            <person name="Endo H."/>
            <person name="Kuwata A."/>
            <person name="Ogata H."/>
        </authorList>
    </citation>
    <scope>NUCLEOTIDE SEQUENCE [LARGE SCALE GENOMIC DNA]</scope>
    <source>
        <strain evidence="2">NIES 3700</strain>
    </source>
</reference>
<dbReference type="AlphaFoldDB" id="A0A9W6ZMQ5"/>
<evidence type="ECO:0000313" key="2">
    <source>
        <dbReference type="Proteomes" id="UP001165122"/>
    </source>
</evidence>